<dbReference type="InterPro" id="IPR030673">
    <property type="entry name" value="PyroPPase_GppA_Ppx"/>
</dbReference>
<dbReference type="EC" id="3.6.1.11" evidence="5"/>
<evidence type="ECO:0000256" key="8">
    <source>
        <dbReference type="ARBA" id="ARBA00022801"/>
    </source>
</evidence>
<comment type="subunit">
    <text evidence="4">Homodimer.</text>
</comment>
<dbReference type="InterPro" id="IPR043129">
    <property type="entry name" value="ATPase_NBD"/>
</dbReference>
<evidence type="ECO:0000256" key="1">
    <source>
        <dbReference type="ARBA" id="ARBA00001946"/>
    </source>
</evidence>
<dbReference type="GO" id="GO:0004309">
    <property type="term" value="F:exopolyphosphatase activity"/>
    <property type="evidence" value="ECO:0007669"/>
    <property type="project" value="UniProtKB-EC"/>
</dbReference>
<evidence type="ECO:0000256" key="2">
    <source>
        <dbReference type="ARBA" id="ARBA00004202"/>
    </source>
</evidence>
<dbReference type="Pfam" id="PF21447">
    <property type="entry name" value="Ppx-GppA_III"/>
    <property type="match status" value="1"/>
</dbReference>
<gene>
    <name evidence="13" type="primary">ppx</name>
    <name evidence="13" type="ORF">VTAP4600_A2513</name>
</gene>
<dbReference type="Gene3D" id="3.30.420.150">
    <property type="entry name" value="Exopolyphosphatase. Domain 2"/>
    <property type="match status" value="1"/>
</dbReference>
<comment type="subcellular location">
    <subcellularLocation>
        <location evidence="2">Cell membrane</location>
        <topology evidence="2">Peripheral membrane protein</topology>
    </subcellularLocation>
</comment>
<keyword evidence="9" id="KW-0472">Membrane</keyword>
<dbReference type="Gene3D" id="1.10.3210.10">
    <property type="entry name" value="Hypothetical protein af1432"/>
    <property type="match status" value="1"/>
</dbReference>
<dbReference type="PANTHER" id="PTHR30005:SF14">
    <property type="entry name" value="EXOPOLYPHOSPHATASE"/>
    <property type="match status" value="1"/>
</dbReference>
<dbReference type="InterPro" id="IPR048950">
    <property type="entry name" value="Ppx_GppA_C"/>
</dbReference>
<dbReference type="InterPro" id="IPR050273">
    <property type="entry name" value="GppA/Ppx_hydrolase"/>
</dbReference>
<organism evidence="13 14">
    <name type="scientific">Vibrio tapetis subsp. tapetis</name>
    <dbReference type="NCBI Taxonomy" id="1671868"/>
    <lineage>
        <taxon>Bacteria</taxon>
        <taxon>Pseudomonadati</taxon>
        <taxon>Pseudomonadota</taxon>
        <taxon>Gammaproteobacteria</taxon>
        <taxon>Vibrionales</taxon>
        <taxon>Vibrionaceae</taxon>
        <taxon>Vibrio</taxon>
    </lineage>
</organism>
<name>A0A2N8ZF04_9VIBR</name>
<dbReference type="EMBL" id="LT960611">
    <property type="protein sequence ID" value="SON50492.1"/>
    <property type="molecule type" value="Genomic_DNA"/>
</dbReference>
<sequence length="498" mass="56179">MSSSCRNIAAIDLGSNSFHMVVAKIVGSDLQMVSRHKQRVRLAAGLDPQNNLSNEAIQRGLDCLKVFAERLEDFELDNVRIVATHTLRQANNAHLFIKRAAKILPFPIEIISGIEEGRLIFLGVAHTQIESKSKLVIDIGGGSTEMIIGQNFDSHIINSKRMGCVSFTNQFFGDGQLNQDHFLRASVAVAQKLEPIALKYKQLGWDAALGSSGTVKAIREVLIGLGFDDGRITQTRLNKLINQLCDFKTISNINLTGLTPERKPVFAAGIAILNSIMHELNIDHLHHSNAALREGVLYEMEARFKRSDIRMRTAESLASKHHVDLNHANKVKAQAVTFLSQIAPELEINKNNELFNLLGWAAMLHEVGLSISFKSFHKHSQYILQHTNMPGFNQEQQLVLATLTRFQRKSLKLQDIPQLSLFEAKHILSAICVLRLSILLHGQRRETPLPELKLLANEEHWQLSCSEEGWLDDNRLLYEDLLTEQKHWHSVKWELTFN</sequence>
<keyword evidence="14" id="KW-1185">Reference proteome</keyword>
<protein>
    <recommendedName>
        <fullName evidence="6">Exopolyphosphatase</fullName>
        <ecNumber evidence="5">3.6.1.11</ecNumber>
    </recommendedName>
</protein>
<evidence type="ECO:0000313" key="13">
    <source>
        <dbReference type="EMBL" id="SON50492.1"/>
    </source>
</evidence>
<dbReference type="FunFam" id="3.30.420.40:FF:000023">
    <property type="entry name" value="Guanosine-5'-triphosphate,3'-diphosphate pyrophosphatase"/>
    <property type="match status" value="1"/>
</dbReference>
<evidence type="ECO:0000256" key="3">
    <source>
        <dbReference type="ARBA" id="ARBA00007125"/>
    </source>
</evidence>
<evidence type="ECO:0000313" key="14">
    <source>
        <dbReference type="Proteomes" id="UP000235828"/>
    </source>
</evidence>
<evidence type="ECO:0000259" key="12">
    <source>
        <dbReference type="Pfam" id="PF21447"/>
    </source>
</evidence>
<evidence type="ECO:0000256" key="10">
    <source>
        <dbReference type="ARBA" id="ARBA00047607"/>
    </source>
</evidence>
<feature type="domain" description="Ppx/GppA phosphatase C-terminal" evidence="12">
    <location>
        <begin position="309"/>
        <end position="485"/>
    </location>
</feature>
<dbReference type="AlphaFoldDB" id="A0A2N8ZF04"/>
<dbReference type="GO" id="GO:0006798">
    <property type="term" value="P:polyphosphate catabolic process"/>
    <property type="evidence" value="ECO:0007669"/>
    <property type="project" value="TreeGrafter"/>
</dbReference>
<dbReference type="GO" id="GO:0005886">
    <property type="term" value="C:plasma membrane"/>
    <property type="evidence" value="ECO:0007669"/>
    <property type="project" value="UniProtKB-SubCell"/>
</dbReference>
<keyword evidence="8 13" id="KW-0378">Hydrolase</keyword>
<comment type="similarity">
    <text evidence="3">Belongs to the GppA/Ppx family.</text>
</comment>
<dbReference type="KEGG" id="vta:A2513"/>
<evidence type="ECO:0000256" key="6">
    <source>
        <dbReference type="ARBA" id="ARBA00020416"/>
    </source>
</evidence>
<reference evidence="13 14" key="1">
    <citation type="submission" date="2017-10" db="EMBL/GenBank/DDBJ databases">
        <authorList>
            <person name="Banno H."/>
            <person name="Chua N.-H."/>
        </authorList>
    </citation>
    <scope>NUCLEOTIDE SEQUENCE [LARGE SCALE GENOMIC DNA]</scope>
    <source>
        <strain evidence="13">Vibrio tapetis CECT4600</strain>
    </source>
</reference>
<comment type="cofactor">
    <cofactor evidence="1">
        <name>Mg(2+)</name>
        <dbReference type="ChEBI" id="CHEBI:18420"/>
    </cofactor>
</comment>
<accession>A0A2N8ZF04</accession>
<dbReference type="RefSeq" id="WP_102522970.1">
    <property type="nucleotide sequence ID" value="NZ_LT960611.1"/>
</dbReference>
<dbReference type="OrthoDB" id="9793035at2"/>
<keyword evidence="7" id="KW-1003">Cell membrane</keyword>
<dbReference type="PANTHER" id="PTHR30005">
    <property type="entry name" value="EXOPOLYPHOSPHATASE"/>
    <property type="match status" value="1"/>
</dbReference>
<evidence type="ECO:0000256" key="7">
    <source>
        <dbReference type="ARBA" id="ARBA00022475"/>
    </source>
</evidence>
<dbReference type="SUPFAM" id="SSF53067">
    <property type="entry name" value="Actin-like ATPase domain"/>
    <property type="match status" value="2"/>
</dbReference>
<dbReference type="Proteomes" id="UP000235828">
    <property type="component" value="Chromosome A"/>
</dbReference>
<evidence type="ECO:0000256" key="9">
    <source>
        <dbReference type="ARBA" id="ARBA00023136"/>
    </source>
</evidence>
<dbReference type="FunFam" id="3.30.420.150:FF:000001">
    <property type="entry name" value="Guanosine-5'-triphosphate,3'-diphosphate pyrophosphatase"/>
    <property type="match status" value="1"/>
</dbReference>
<feature type="domain" description="Ppx/GppA phosphatase N-terminal" evidence="11">
    <location>
        <begin position="21"/>
        <end position="303"/>
    </location>
</feature>
<comment type="catalytic activity">
    <reaction evidence="10">
        <text>[phosphate](n) + H2O = [phosphate](n-1) + phosphate + H(+)</text>
        <dbReference type="Rhea" id="RHEA:21528"/>
        <dbReference type="Rhea" id="RHEA-COMP:9859"/>
        <dbReference type="Rhea" id="RHEA-COMP:14279"/>
        <dbReference type="ChEBI" id="CHEBI:15377"/>
        <dbReference type="ChEBI" id="CHEBI:15378"/>
        <dbReference type="ChEBI" id="CHEBI:16838"/>
        <dbReference type="ChEBI" id="CHEBI:43474"/>
        <dbReference type="EC" id="3.6.1.11"/>
    </reaction>
</comment>
<dbReference type="SUPFAM" id="SSF109604">
    <property type="entry name" value="HD-domain/PDEase-like"/>
    <property type="match status" value="1"/>
</dbReference>
<dbReference type="PIRSF" id="PIRSF001267">
    <property type="entry name" value="Pyrophosphatase_GppA_Ppx"/>
    <property type="match status" value="1"/>
</dbReference>
<evidence type="ECO:0000256" key="5">
    <source>
        <dbReference type="ARBA" id="ARBA00012451"/>
    </source>
</evidence>
<dbReference type="Pfam" id="PF02541">
    <property type="entry name" value="Ppx-GppA"/>
    <property type="match status" value="1"/>
</dbReference>
<evidence type="ECO:0000259" key="11">
    <source>
        <dbReference type="Pfam" id="PF02541"/>
    </source>
</evidence>
<dbReference type="InterPro" id="IPR003695">
    <property type="entry name" value="Ppx_GppA_N"/>
</dbReference>
<dbReference type="Gene3D" id="3.30.420.40">
    <property type="match status" value="1"/>
</dbReference>
<dbReference type="InterPro" id="IPR022371">
    <property type="entry name" value="Exopolyphosphatase"/>
</dbReference>
<proteinExistence type="inferred from homology"/>
<evidence type="ECO:0000256" key="4">
    <source>
        <dbReference type="ARBA" id="ARBA00011738"/>
    </source>
</evidence>
<dbReference type="NCBIfam" id="TIGR03706">
    <property type="entry name" value="exo_poly_only"/>
    <property type="match status" value="1"/>
</dbReference>